<dbReference type="SMART" id="SM00137">
    <property type="entry name" value="MAM"/>
    <property type="match status" value="1"/>
</dbReference>
<dbReference type="Pfam" id="PF00047">
    <property type="entry name" value="ig"/>
    <property type="match status" value="1"/>
</dbReference>
<dbReference type="CDD" id="cd06263">
    <property type="entry name" value="MAM"/>
    <property type="match status" value="1"/>
</dbReference>
<evidence type="ECO:0000313" key="8">
    <source>
        <dbReference type="Proteomes" id="UP000472270"/>
    </source>
</evidence>
<dbReference type="Proteomes" id="UP000472270">
    <property type="component" value="Unassembled WGS sequence"/>
</dbReference>
<dbReference type="PANTHER" id="PTHR24051:SF11">
    <property type="entry name" value="PROTEIN TYROSINE PHOSPHATASE, RECEPTOR TYPE, M"/>
    <property type="match status" value="1"/>
</dbReference>
<evidence type="ECO:0000259" key="6">
    <source>
        <dbReference type="PROSITE" id="PS50853"/>
    </source>
</evidence>
<keyword evidence="3" id="KW-0393">Immunoglobulin domain</keyword>
<accession>A0A673GF70</accession>
<dbReference type="AlphaFoldDB" id="A0A673GF70"/>
<feature type="domain" description="MAM" evidence="4">
    <location>
        <begin position="1"/>
        <end position="100"/>
    </location>
</feature>
<reference evidence="7" key="1">
    <citation type="submission" date="2025-08" db="UniProtKB">
        <authorList>
            <consortium name="Ensembl"/>
        </authorList>
    </citation>
    <scope>IDENTIFICATION</scope>
</reference>
<evidence type="ECO:0000256" key="1">
    <source>
        <dbReference type="ARBA" id="ARBA00022737"/>
    </source>
</evidence>
<feature type="domain" description="Ig-like" evidence="5">
    <location>
        <begin position="95"/>
        <end position="185"/>
    </location>
</feature>
<dbReference type="PRINTS" id="PR00020">
    <property type="entry name" value="MAMDOMAIN"/>
</dbReference>
<dbReference type="GO" id="GO:0016020">
    <property type="term" value="C:membrane"/>
    <property type="evidence" value="ECO:0007669"/>
    <property type="project" value="InterPro"/>
</dbReference>
<dbReference type="InterPro" id="IPR013783">
    <property type="entry name" value="Ig-like_fold"/>
</dbReference>
<dbReference type="InterPro" id="IPR003961">
    <property type="entry name" value="FN3_dom"/>
</dbReference>
<evidence type="ECO:0000259" key="5">
    <source>
        <dbReference type="PROSITE" id="PS50835"/>
    </source>
</evidence>
<dbReference type="InterPro" id="IPR036116">
    <property type="entry name" value="FN3_sf"/>
</dbReference>
<dbReference type="Ensembl" id="ENSSRHT00000011124.1">
    <property type="protein sequence ID" value="ENSSRHP00000010721.1"/>
    <property type="gene ID" value="ENSSRHG00000006180.1"/>
</dbReference>
<proteinExistence type="predicted"/>
<dbReference type="InterPro" id="IPR051622">
    <property type="entry name" value="R-tyr_protein_phosphatases"/>
</dbReference>
<dbReference type="PROSITE" id="PS50853">
    <property type="entry name" value="FN3"/>
    <property type="match status" value="1"/>
</dbReference>
<dbReference type="InterPro" id="IPR007110">
    <property type="entry name" value="Ig-like_dom"/>
</dbReference>
<evidence type="ECO:0000256" key="2">
    <source>
        <dbReference type="ARBA" id="ARBA00023157"/>
    </source>
</evidence>
<dbReference type="InterPro" id="IPR000998">
    <property type="entry name" value="MAM_dom"/>
</dbReference>
<reference evidence="7" key="2">
    <citation type="submission" date="2025-09" db="UniProtKB">
        <authorList>
            <consortium name="Ensembl"/>
        </authorList>
    </citation>
    <scope>IDENTIFICATION</scope>
</reference>
<keyword evidence="2" id="KW-1015">Disulfide bond</keyword>
<dbReference type="SUPFAM" id="SSF49899">
    <property type="entry name" value="Concanavalin A-like lectins/glucanases"/>
    <property type="match status" value="1"/>
</dbReference>
<dbReference type="Gene3D" id="2.60.120.200">
    <property type="match status" value="1"/>
</dbReference>
<dbReference type="CDD" id="cd00063">
    <property type="entry name" value="FN3"/>
    <property type="match status" value="1"/>
</dbReference>
<dbReference type="PANTHER" id="PTHR24051">
    <property type="entry name" value="SUSHI DOMAIN-CONTAINING PROTEIN 1"/>
    <property type="match status" value="1"/>
</dbReference>
<dbReference type="SUPFAM" id="SSF49265">
    <property type="entry name" value="Fibronectin type III"/>
    <property type="match status" value="1"/>
</dbReference>
<dbReference type="PROSITE" id="PS50060">
    <property type="entry name" value="MAM_2"/>
    <property type="match status" value="1"/>
</dbReference>
<keyword evidence="1" id="KW-0677">Repeat</keyword>
<name>A0A673GF70_9TELE</name>
<keyword evidence="8" id="KW-1185">Reference proteome</keyword>
<organism evidence="7 8">
    <name type="scientific">Sinocyclocheilus rhinocerous</name>
    <dbReference type="NCBI Taxonomy" id="307959"/>
    <lineage>
        <taxon>Eukaryota</taxon>
        <taxon>Metazoa</taxon>
        <taxon>Chordata</taxon>
        <taxon>Craniata</taxon>
        <taxon>Vertebrata</taxon>
        <taxon>Euteleostomi</taxon>
        <taxon>Actinopterygii</taxon>
        <taxon>Neopterygii</taxon>
        <taxon>Teleostei</taxon>
        <taxon>Ostariophysi</taxon>
        <taxon>Cypriniformes</taxon>
        <taxon>Cyprinidae</taxon>
        <taxon>Cyprininae</taxon>
        <taxon>Sinocyclocheilus</taxon>
    </lineage>
</organism>
<dbReference type="SUPFAM" id="SSF48726">
    <property type="entry name" value="Immunoglobulin"/>
    <property type="match status" value="1"/>
</dbReference>
<dbReference type="Pfam" id="PF00629">
    <property type="entry name" value="MAM"/>
    <property type="match status" value="1"/>
</dbReference>
<dbReference type="InterPro" id="IPR036179">
    <property type="entry name" value="Ig-like_dom_sf"/>
</dbReference>
<dbReference type="FunFam" id="2.60.40.10:FF:000009">
    <property type="entry name" value="receptor-type tyrosine-protein phosphatase U isoform X1"/>
    <property type="match status" value="1"/>
</dbReference>
<evidence type="ECO:0000313" key="7">
    <source>
        <dbReference type="Ensembl" id="ENSSRHP00000010721.1"/>
    </source>
</evidence>
<evidence type="ECO:0000259" key="4">
    <source>
        <dbReference type="PROSITE" id="PS50060"/>
    </source>
</evidence>
<sequence length="295" mass="32522">MLGLSSTGSAFMMVNSTGRFAGQKALLFTPQLKENDTHCVIFQYYVAGRAGGRPGHLNVYIKENNSPMGLPVWNTSGPAGRSWNQVELAISTYWPNFYQVRSTHTPLQTATFLCTVNGEWRDSFNLWLQGIGGREAPMKATKPWNNQRFIGMFDVVNTTKQDSGRYRCIVHSNIGVGVSNYGELTIKQPPVPIAPPQLMAVGATYLWIQLNANSINGDGPIINREVEYRTVSGTMYDLQPVDKTSHKIGHLDPDTEYEISVLLTRPLEGGTGAPGPPLRARTKCAGNRDHLGCCF</sequence>
<dbReference type="PROSITE" id="PS50835">
    <property type="entry name" value="IG_LIKE"/>
    <property type="match status" value="1"/>
</dbReference>
<evidence type="ECO:0000256" key="3">
    <source>
        <dbReference type="ARBA" id="ARBA00023319"/>
    </source>
</evidence>
<dbReference type="Gene3D" id="2.60.40.10">
    <property type="entry name" value="Immunoglobulins"/>
    <property type="match status" value="1"/>
</dbReference>
<feature type="domain" description="Fibronectin type-III" evidence="6">
    <location>
        <begin position="192"/>
        <end position="285"/>
    </location>
</feature>
<protein>
    <submittedName>
        <fullName evidence="7">Uncharacterized protein</fullName>
    </submittedName>
</protein>
<dbReference type="InterPro" id="IPR013320">
    <property type="entry name" value="ConA-like_dom_sf"/>
</dbReference>
<dbReference type="InterPro" id="IPR013151">
    <property type="entry name" value="Immunoglobulin_dom"/>
</dbReference>